<dbReference type="Gene3D" id="2.30.30.60">
    <property type="match status" value="1"/>
</dbReference>
<feature type="domain" description="Mechanosensitive ion channel MscS" evidence="6">
    <location>
        <begin position="98"/>
        <end position="168"/>
    </location>
</feature>
<dbReference type="PANTHER" id="PTHR30566">
    <property type="entry name" value="YNAI-RELATED MECHANOSENSITIVE ION CHANNEL"/>
    <property type="match status" value="1"/>
</dbReference>
<feature type="transmembrane region" description="Helical" evidence="5">
    <location>
        <begin position="52"/>
        <end position="70"/>
    </location>
</feature>
<evidence type="ECO:0000256" key="1">
    <source>
        <dbReference type="ARBA" id="ARBA00004370"/>
    </source>
</evidence>
<evidence type="ECO:0000313" key="8">
    <source>
        <dbReference type="Proteomes" id="UP000192907"/>
    </source>
</evidence>
<organism evidence="7 8">
    <name type="scientific">Pseudobacteriovorax antillogorgiicola</name>
    <dbReference type="NCBI Taxonomy" id="1513793"/>
    <lineage>
        <taxon>Bacteria</taxon>
        <taxon>Pseudomonadati</taxon>
        <taxon>Bdellovibrionota</taxon>
        <taxon>Oligoflexia</taxon>
        <taxon>Oligoflexales</taxon>
        <taxon>Pseudobacteriovoracaceae</taxon>
        <taxon>Pseudobacteriovorax</taxon>
    </lineage>
</organism>
<comment type="subcellular location">
    <subcellularLocation>
        <location evidence="1">Membrane</location>
    </subcellularLocation>
</comment>
<dbReference type="Proteomes" id="UP000192907">
    <property type="component" value="Unassembled WGS sequence"/>
</dbReference>
<dbReference type="GO" id="GO:0008381">
    <property type="term" value="F:mechanosensitive monoatomic ion channel activity"/>
    <property type="evidence" value="ECO:0007669"/>
    <property type="project" value="UniProtKB-ARBA"/>
</dbReference>
<gene>
    <name evidence="7" type="ORF">SAMN06296036_1476</name>
</gene>
<keyword evidence="4 5" id="KW-0472">Membrane</keyword>
<evidence type="ECO:0000256" key="3">
    <source>
        <dbReference type="ARBA" id="ARBA00022989"/>
    </source>
</evidence>
<name>A0A1Y6CQH8_9BACT</name>
<keyword evidence="8" id="KW-1185">Reference proteome</keyword>
<evidence type="ECO:0000259" key="6">
    <source>
        <dbReference type="Pfam" id="PF00924"/>
    </source>
</evidence>
<accession>A0A1Y6CQH8</accession>
<evidence type="ECO:0000313" key="7">
    <source>
        <dbReference type="EMBL" id="SMF83467.1"/>
    </source>
</evidence>
<evidence type="ECO:0000256" key="2">
    <source>
        <dbReference type="ARBA" id="ARBA00022692"/>
    </source>
</evidence>
<dbReference type="PANTHER" id="PTHR30566:SF27">
    <property type="entry name" value="MECHANOSENSITIVE ION CHANNEL PROTEIN"/>
    <property type="match status" value="1"/>
</dbReference>
<dbReference type="GO" id="GO:0016020">
    <property type="term" value="C:membrane"/>
    <property type="evidence" value="ECO:0007669"/>
    <property type="project" value="UniProtKB-SubCell"/>
</dbReference>
<reference evidence="8" key="1">
    <citation type="submission" date="2017-04" db="EMBL/GenBank/DDBJ databases">
        <authorList>
            <person name="Varghese N."/>
            <person name="Submissions S."/>
        </authorList>
    </citation>
    <scope>NUCLEOTIDE SEQUENCE [LARGE SCALE GENOMIC DNA]</scope>
    <source>
        <strain evidence="8">RKEM611</strain>
    </source>
</reference>
<feature type="transmembrane region" description="Helical" evidence="5">
    <location>
        <begin position="12"/>
        <end position="31"/>
    </location>
</feature>
<dbReference type="InterPro" id="IPR023408">
    <property type="entry name" value="MscS_beta-dom_sf"/>
</dbReference>
<keyword evidence="2 5" id="KW-0812">Transmembrane</keyword>
<dbReference type="SUPFAM" id="SSF50182">
    <property type="entry name" value="Sm-like ribonucleoproteins"/>
    <property type="match status" value="1"/>
</dbReference>
<dbReference type="EMBL" id="FWZT01000047">
    <property type="protein sequence ID" value="SMF83467.1"/>
    <property type="molecule type" value="Genomic_DNA"/>
</dbReference>
<feature type="transmembrane region" description="Helical" evidence="5">
    <location>
        <begin position="76"/>
        <end position="98"/>
    </location>
</feature>
<dbReference type="InterPro" id="IPR010920">
    <property type="entry name" value="LSM_dom_sf"/>
</dbReference>
<dbReference type="AlphaFoldDB" id="A0A1Y6CQH8"/>
<dbReference type="InterPro" id="IPR006685">
    <property type="entry name" value="MscS_channel_2nd"/>
</dbReference>
<dbReference type="OrthoDB" id="9775421at2"/>
<keyword evidence="3 5" id="KW-1133">Transmembrane helix</keyword>
<dbReference type="STRING" id="1513793.SAMN06296036_1476"/>
<evidence type="ECO:0000256" key="4">
    <source>
        <dbReference type="ARBA" id="ARBA00023136"/>
    </source>
</evidence>
<evidence type="ECO:0000256" key="5">
    <source>
        <dbReference type="SAM" id="Phobius"/>
    </source>
</evidence>
<protein>
    <submittedName>
        <fullName evidence="7">Mechanosensitive ion channel</fullName>
    </submittedName>
</protein>
<dbReference type="Pfam" id="PF00924">
    <property type="entry name" value="MS_channel_2nd"/>
    <property type="match status" value="1"/>
</dbReference>
<sequence>MILEPQESKILWNAIITISLILSLVFSRSLLNKYIKNLKQYPVEDRRRWITRIRNFTLMLILLGSITIWSNELQTAAVTLLAIAAALVIATKELILCIMGSLWRFSTKAYDVGDRIEVGAFRGDVFQYNMFSTKLYEIGPGKDHHQFTGRMIELPNSLLLNTPVINESKTGPYVLHVFRVPFRKSEDWKGAAKLILGMAIEECSEYIEEAKRQFQRNSSKHVIESPNVEPRLHYSFSSSDQVDLVIRIPVPSKQKGRLEQAIIQRYIDAGETREPK</sequence>
<proteinExistence type="predicted"/>
<dbReference type="RefSeq" id="WP_132326300.1">
    <property type="nucleotide sequence ID" value="NZ_SLZT01000046.1"/>
</dbReference>